<dbReference type="Gene3D" id="3.30.420.140">
    <property type="entry name" value="YqgF/RNase H-like domain"/>
    <property type="match status" value="1"/>
</dbReference>
<dbReference type="InterPro" id="IPR005227">
    <property type="entry name" value="YqgF"/>
</dbReference>
<name>M2WH92_9MICC</name>
<dbReference type="GO" id="GO:0005829">
    <property type="term" value="C:cytosol"/>
    <property type="evidence" value="ECO:0007669"/>
    <property type="project" value="TreeGrafter"/>
</dbReference>
<comment type="caution">
    <text evidence="8">The sequence shown here is derived from an EMBL/GenBank/DDBJ whole genome shotgun (WGS) entry which is preliminary data.</text>
</comment>
<dbReference type="STRING" id="71999.KPaMU14_05645"/>
<organism evidence="8 9">
    <name type="scientific">Kocuria palustris PEL</name>
    <dbReference type="NCBI Taxonomy" id="1236550"/>
    <lineage>
        <taxon>Bacteria</taxon>
        <taxon>Bacillati</taxon>
        <taxon>Actinomycetota</taxon>
        <taxon>Actinomycetes</taxon>
        <taxon>Micrococcales</taxon>
        <taxon>Micrococcaceae</taxon>
        <taxon>Kocuria</taxon>
    </lineage>
</organism>
<keyword evidence="3 5" id="KW-0540">Nuclease</keyword>
<sequence>MSSEQLSAQAPTAIRPGRRLGVDVGTVRVGVALSDPESILATPLTTLERDRRKGFDIKLAANLVHEHEVVEVVVGLPLAMSGGHTDSTRAAIAWAQGLQRRLAAKGWSVPVRMLDERWSSAESHRALLQAGVSRREHRDKVDRQAAVTILEAALSMIHRSGGLAGVEVPPADGADAGSGAHQTTVASAETTAHPEGDLS</sequence>
<keyword evidence="1 5" id="KW-0963">Cytoplasm</keyword>
<gene>
    <name evidence="8" type="ORF">C884_00137</name>
</gene>
<keyword evidence="2 5" id="KW-0690">Ribosome biogenesis</keyword>
<feature type="domain" description="YqgF/RNase H-like" evidence="7">
    <location>
        <begin position="17"/>
        <end position="123"/>
    </location>
</feature>
<reference evidence="8 9" key="1">
    <citation type="journal article" date="2014" name="Genome Announc.">
        <title>Draft Genome Sequence of Kocuria palustris PEL.</title>
        <authorList>
            <person name="Sharma G."/>
            <person name="Khatri I."/>
            <person name="Subramanian S."/>
        </authorList>
    </citation>
    <scope>NUCLEOTIDE SEQUENCE [LARGE SCALE GENOMIC DNA]</scope>
    <source>
        <strain evidence="8 9">PEL</strain>
    </source>
</reference>
<dbReference type="GO" id="GO:0000967">
    <property type="term" value="P:rRNA 5'-end processing"/>
    <property type="evidence" value="ECO:0007669"/>
    <property type="project" value="UniProtKB-UniRule"/>
</dbReference>
<dbReference type="Pfam" id="PF03652">
    <property type="entry name" value="RuvX"/>
    <property type="match status" value="1"/>
</dbReference>
<accession>M2WH92</accession>
<comment type="function">
    <text evidence="5">Could be a nuclease involved in processing of the 5'-end of pre-16S rRNA.</text>
</comment>
<dbReference type="NCBIfam" id="TIGR00250">
    <property type="entry name" value="RNAse_H_YqgF"/>
    <property type="match status" value="1"/>
</dbReference>
<dbReference type="GO" id="GO:0004518">
    <property type="term" value="F:nuclease activity"/>
    <property type="evidence" value="ECO:0007669"/>
    <property type="project" value="UniProtKB-KW"/>
</dbReference>
<feature type="compositionally biased region" description="Low complexity" evidence="6">
    <location>
        <begin position="171"/>
        <end position="180"/>
    </location>
</feature>
<dbReference type="HAMAP" id="MF_00651">
    <property type="entry name" value="Nuclease_YqgF"/>
    <property type="match status" value="1"/>
</dbReference>
<evidence type="ECO:0000313" key="9">
    <source>
        <dbReference type="Proteomes" id="UP000009877"/>
    </source>
</evidence>
<dbReference type="SUPFAM" id="SSF53098">
    <property type="entry name" value="Ribonuclease H-like"/>
    <property type="match status" value="1"/>
</dbReference>
<dbReference type="EC" id="3.1.-.-" evidence="5"/>
<dbReference type="InterPro" id="IPR012337">
    <property type="entry name" value="RNaseH-like_sf"/>
</dbReference>
<protein>
    <recommendedName>
        <fullName evidence="5">Putative pre-16S rRNA nuclease</fullName>
        <ecNumber evidence="5">3.1.-.-</ecNumber>
    </recommendedName>
</protein>
<comment type="similarity">
    <text evidence="5">Belongs to the YqgF HJR family.</text>
</comment>
<dbReference type="AlphaFoldDB" id="M2WH92"/>
<dbReference type="PANTHER" id="PTHR33317:SF4">
    <property type="entry name" value="POLYNUCLEOTIDYL TRANSFERASE, RIBONUCLEASE H-LIKE SUPERFAMILY PROTEIN"/>
    <property type="match status" value="1"/>
</dbReference>
<keyword evidence="4 5" id="KW-0378">Hydrolase</keyword>
<evidence type="ECO:0000313" key="8">
    <source>
        <dbReference type="EMBL" id="EME37942.1"/>
    </source>
</evidence>
<dbReference type="RefSeq" id="WP_006213285.1">
    <property type="nucleotide sequence ID" value="NZ_ANHZ02000001.1"/>
</dbReference>
<proteinExistence type="inferred from homology"/>
<keyword evidence="9" id="KW-1185">Reference proteome</keyword>
<dbReference type="PANTHER" id="PTHR33317">
    <property type="entry name" value="POLYNUCLEOTIDYL TRANSFERASE, RIBONUCLEASE H-LIKE SUPERFAMILY PROTEIN"/>
    <property type="match status" value="1"/>
</dbReference>
<evidence type="ECO:0000256" key="3">
    <source>
        <dbReference type="ARBA" id="ARBA00022722"/>
    </source>
</evidence>
<dbReference type="CDD" id="cd16964">
    <property type="entry name" value="YqgF"/>
    <property type="match status" value="1"/>
</dbReference>
<evidence type="ECO:0000256" key="6">
    <source>
        <dbReference type="SAM" id="MobiDB-lite"/>
    </source>
</evidence>
<evidence type="ECO:0000256" key="2">
    <source>
        <dbReference type="ARBA" id="ARBA00022517"/>
    </source>
</evidence>
<feature type="compositionally biased region" description="Polar residues" evidence="6">
    <location>
        <begin position="181"/>
        <end position="190"/>
    </location>
</feature>
<evidence type="ECO:0000259" key="7">
    <source>
        <dbReference type="SMART" id="SM00732"/>
    </source>
</evidence>
<evidence type="ECO:0000256" key="1">
    <source>
        <dbReference type="ARBA" id="ARBA00022490"/>
    </source>
</evidence>
<dbReference type="SMART" id="SM00732">
    <property type="entry name" value="YqgFc"/>
    <property type="match status" value="1"/>
</dbReference>
<dbReference type="Proteomes" id="UP000009877">
    <property type="component" value="Unassembled WGS sequence"/>
</dbReference>
<evidence type="ECO:0000256" key="5">
    <source>
        <dbReference type="HAMAP-Rule" id="MF_00651"/>
    </source>
</evidence>
<feature type="region of interest" description="Disordered" evidence="6">
    <location>
        <begin position="166"/>
        <end position="199"/>
    </location>
</feature>
<comment type="subcellular location">
    <subcellularLocation>
        <location evidence="5">Cytoplasm</location>
    </subcellularLocation>
</comment>
<dbReference type="InterPro" id="IPR037027">
    <property type="entry name" value="YqgF/RNaseH-like_dom_sf"/>
</dbReference>
<evidence type="ECO:0000256" key="4">
    <source>
        <dbReference type="ARBA" id="ARBA00022801"/>
    </source>
</evidence>
<dbReference type="EMBL" id="ANHZ02000001">
    <property type="protein sequence ID" value="EME37942.1"/>
    <property type="molecule type" value="Genomic_DNA"/>
</dbReference>
<dbReference type="GO" id="GO:0016788">
    <property type="term" value="F:hydrolase activity, acting on ester bonds"/>
    <property type="evidence" value="ECO:0007669"/>
    <property type="project" value="UniProtKB-UniRule"/>
</dbReference>
<dbReference type="InterPro" id="IPR006641">
    <property type="entry name" value="YqgF/RNaseH-like_dom"/>
</dbReference>